<sequence>MGSRASSCIITWVNLLTVILSLGIFSLGIWLATRHGDCEKNLTSPTFIIGAFIFIISLVGFVGAWRDIPSLLRIYLILMFLLVAAIVAFTIFIFVVTHKGAGHLVNGKRFEEYKLIDYSNFLQNVFGKEKNWRLIRSCFVHNIYCESLSKNYHSVNQYNQAKLSSIQSGCCRPPFECGYAMKNANYFNLSSRPHSSDPDCMLYKNDHDIKCYNCNSCKAGVAQVLKKRWWFVAIFDITTLSIIILLYSIGCCARRYASSAHYSKV</sequence>
<dbReference type="Proteomes" id="UP001162992">
    <property type="component" value="Chromosome 3"/>
</dbReference>
<comment type="caution">
    <text evidence="1">The sequence shown here is derived from an EMBL/GenBank/DDBJ whole genome shotgun (WGS) entry which is preliminary data.</text>
</comment>
<evidence type="ECO:0000313" key="1">
    <source>
        <dbReference type="EMBL" id="KAJ7561401.1"/>
    </source>
</evidence>
<dbReference type="EMBL" id="CM055094">
    <property type="protein sequence ID" value="KAJ7561401.1"/>
    <property type="molecule type" value="Genomic_DNA"/>
</dbReference>
<organism evidence="1 2">
    <name type="scientific">Diphasiastrum complanatum</name>
    <name type="common">Issler's clubmoss</name>
    <name type="synonym">Lycopodium complanatum</name>
    <dbReference type="NCBI Taxonomy" id="34168"/>
    <lineage>
        <taxon>Eukaryota</taxon>
        <taxon>Viridiplantae</taxon>
        <taxon>Streptophyta</taxon>
        <taxon>Embryophyta</taxon>
        <taxon>Tracheophyta</taxon>
        <taxon>Lycopodiopsida</taxon>
        <taxon>Lycopodiales</taxon>
        <taxon>Lycopodiaceae</taxon>
        <taxon>Lycopodioideae</taxon>
        <taxon>Diphasiastrum</taxon>
    </lineage>
</organism>
<gene>
    <name evidence="1" type="ORF">O6H91_03G026900</name>
</gene>
<name>A0ACC2E4G4_DIPCM</name>
<protein>
    <submittedName>
        <fullName evidence="1">Uncharacterized protein</fullName>
    </submittedName>
</protein>
<accession>A0ACC2E4G4</accession>
<reference evidence="2" key="1">
    <citation type="journal article" date="2024" name="Proc. Natl. Acad. Sci. U.S.A.">
        <title>Extraordinary preservation of gene collinearity over three hundred million years revealed in homosporous lycophytes.</title>
        <authorList>
            <person name="Li C."/>
            <person name="Wickell D."/>
            <person name="Kuo L.Y."/>
            <person name="Chen X."/>
            <person name="Nie B."/>
            <person name="Liao X."/>
            <person name="Peng D."/>
            <person name="Ji J."/>
            <person name="Jenkins J."/>
            <person name="Williams M."/>
            <person name="Shu S."/>
            <person name="Plott C."/>
            <person name="Barry K."/>
            <person name="Rajasekar S."/>
            <person name="Grimwood J."/>
            <person name="Han X."/>
            <person name="Sun S."/>
            <person name="Hou Z."/>
            <person name="He W."/>
            <person name="Dai G."/>
            <person name="Sun C."/>
            <person name="Schmutz J."/>
            <person name="Leebens-Mack J.H."/>
            <person name="Li F.W."/>
            <person name="Wang L."/>
        </authorList>
    </citation>
    <scope>NUCLEOTIDE SEQUENCE [LARGE SCALE GENOMIC DNA]</scope>
    <source>
        <strain evidence="2">cv. PW_Plant_1</strain>
    </source>
</reference>
<evidence type="ECO:0000313" key="2">
    <source>
        <dbReference type="Proteomes" id="UP001162992"/>
    </source>
</evidence>
<keyword evidence="2" id="KW-1185">Reference proteome</keyword>
<proteinExistence type="predicted"/>